<evidence type="ECO:0000313" key="4">
    <source>
        <dbReference type="EMBL" id="EEH40341.2"/>
    </source>
</evidence>
<protein>
    <submittedName>
        <fullName evidence="4">Asparaginase family protein</fullName>
    </submittedName>
</protein>
<dbReference type="SUPFAM" id="SSF56235">
    <property type="entry name" value="N-terminal nucleophile aminohydrolases (Ntn hydrolases)"/>
    <property type="match status" value="1"/>
</dbReference>
<dbReference type="KEGG" id="pbl:PAAG_02397"/>
<name>C1GUS4_PARBA</name>
<dbReference type="FunFam" id="3.60.20.30:FF:000007">
    <property type="entry name" value="Similar to threonine aspartase"/>
    <property type="match status" value="1"/>
</dbReference>
<dbReference type="Proteomes" id="UP000002059">
    <property type="component" value="Partially assembled WGS sequence"/>
</dbReference>
<dbReference type="RefSeq" id="XP_015701675.1">
    <property type="nucleotide sequence ID" value="XM_015844628.1"/>
</dbReference>
<keyword evidence="5" id="KW-1185">Reference proteome</keyword>
<dbReference type="PANTHER" id="PTHR10188:SF8">
    <property type="entry name" value="THREONINE ASPARTASE 1"/>
    <property type="match status" value="1"/>
</dbReference>
<dbReference type="VEuPathDB" id="FungiDB:PAAG_02397"/>
<evidence type="ECO:0000313" key="5">
    <source>
        <dbReference type="Proteomes" id="UP000002059"/>
    </source>
</evidence>
<feature type="region of interest" description="Disordered" evidence="3">
    <location>
        <begin position="269"/>
        <end position="318"/>
    </location>
</feature>
<dbReference type="HOGENOM" id="CLU_021603_5_2_1"/>
<dbReference type="GO" id="GO:0051604">
    <property type="term" value="P:protein maturation"/>
    <property type="evidence" value="ECO:0007669"/>
    <property type="project" value="TreeGrafter"/>
</dbReference>
<evidence type="ECO:0000256" key="3">
    <source>
        <dbReference type="SAM" id="MobiDB-lite"/>
    </source>
</evidence>
<dbReference type="OMA" id="MKHRGRI"/>
<dbReference type="OrthoDB" id="77601at2759"/>
<dbReference type="Pfam" id="PF01112">
    <property type="entry name" value="Asparaginase_2"/>
    <property type="match status" value="2"/>
</dbReference>
<organism evidence="4 5">
    <name type="scientific">Paracoccidioides lutzii (strain ATCC MYA-826 / Pb01)</name>
    <name type="common">Paracoccidioides brasiliensis</name>
    <dbReference type="NCBI Taxonomy" id="502779"/>
    <lineage>
        <taxon>Eukaryota</taxon>
        <taxon>Fungi</taxon>
        <taxon>Dikarya</taxon>
        <taxon>Ascomycota</taxon>
        <taxon>Pezizomycotina</taxon>
        <taxon>Eurotiomycetes</taxon>
        <taxon>Eurotiomycetidae</taxon>
        <taxon>Onygenales</taxon>
        <taxon>Ajellomycetaceae</taxon>
        <taxon>Paracoccidioides</taxon>
    </lineage>
</organism>
<feature type="compositionally biased region" description="Low complexity" evidence="3">
    <location>
        <begin position="304"/>
        <end position="313"/>
    </location>
</feature>
<dbReference type="PANTHER" id="PTHR10188">
    <property type="entry name" value="L-ASPARAGINASE"/>
    <property type="match status" value="1"/>
</dbReference>
<accession>C1GUS4</accession>
<gene>
    <name evidence="4" type="ORF">PAAG_02397</name>
</gene>
<dbReference type="MEROPS" id="T02.004"/>
<dbReference type="GO" id="GO:0005737">
    <property type="term" value="C:cytoplasm"/>
    <property type="evidence" value="ECO:0007669"/>
    <property type="project" value="TreeGrafter"/>
</dbReference>
<dbReference type="CDD" id="cd04514">
    <property type="entry name" value="Taspase1_like"/>
    <property type="match status" value="1"/>
</dbReference>
<sequence>MVFAHPVEPQPQAVSAIFIHAGAGFHSYQAESTHLWVCNQAATLGMAILRAGGRAVDAVEVAIKFLEDHEVTNAGYGSNLSANGTVECDATIVDHLGRSGAVGAVEHIKNPISLARLVLDVSTRPMTLNRVPPNLLVGSGATDFAYENGMPILHADFLVSGGSRERWLRWKRDLAQVEAEESQEEDTHKDTQYQHPGHTSSTRSRFSSPGRNLASRSWWRSTIPLNPASGSDGPGGVKVSDNSSRLPTHMPDASVRDYEEDIYSEYVKLNCKPPENNTNPAGEDDDSNQPVASESRKRKRESPPSESGTSTSTAFGYAGRTIPPEIVGVQAQNEPVNSSSQQPYIIGANDNIIDTVGAIAVDCFGNIAAGSSSGGIGMKHSGRTGPAALVGIGTAVIPVDPNDESATCVAAVTSGTGEHMATTMASGVCAERIYSSTRKVAGKPGNFEHVTEDEALEAMINVDFMGHPGVKSSHCHAAIGVMTVKVDKNGIAFYFGHNTDSFALASMNSTDSEPKCLMSRNKGNNTVAQGGRVIRTNRYLKFPKELSVIFSPFSL</sequence>
<feature type="compositionally biased region" description="Polar residues" evidence="3">
    <location>
        <begin position="193"/>
        <end position="212"/>
    </location>
</feature>
<dbReference type="Gene3D" id="3.60.20.30">
    <property type="entry name" value="(Glycosyl)asparaginase"/>
    <property type="match status" value="1"/>
</dbReference>
<feature type="active site" description="Nucleophile" evidence="1">
    <location>
        <position position="355"/>
    </location>
</feature>
<dbReference type="EMBL" id="KN293996">
    <property type="protein sequence ID" value="EEH40341.2"/>
    <property type="molecule type" value="Genomic_DNA"/>
</dbReference>
<feature type="site" description="Cleavage; by autolysis" evidence="2">
    <location>
        <begin position="354"/>
        <end position="355"/>
    </location>
</feature>
<feature type="region of interest" description="Disordered" evidence="3">
    <location>
        <begin position="224"/>
        <end position="257"/>
    </location>
</feature>
<reference evidence="4 5" key="1">
    <citation type="journal article" date="2011" name="PLoS Genet.">
        <title>Comparative genomic analysis of human fungal pathogens causing paracoccidioidomycosis.</title>
        <authorList>
            <person name="Desjardins C.A."/>
            <person name="Champion M.D."/>
            <person name="Holder J.W."/>
            <person name="Muszewska A."/>
            <person name="Goldberg J."/>
            <person name="Bailao A.M."/>
            <person name="Brigido M.M."/>
            <person name="Ferreira M.E."/>
            <person name="Garcia A.M."/>
            <person name="Grynberg M."/>
            <person name="Gujja S."/>
            <person name="Heiman D.I."/>
            <person name="Henn M.R."/>
            <person name="Kodira C.D."/>
            <person name="Leon-Narvaez H."/>
            <person name="Longo L.V."/>
            <person name="Ma L.J."/>
            <person name="Malavazi I."/>
            <person name="Matsuo A.L."/>
            <person name="Morais F.V."/>
            <person name="Pereira M."/>
            <person name="Rodriguez-Brito S."/>
            <person name="Sakthikumar S."/>
            <person name="Salem-Izacc S.M."/>
            <person name="Sykes S.M."/>
            <person name="Teixeira M.M."/>
            <person name="Vallejo M.C."/>
            <person name="Walter M.E."/>
            <person name="Yandava C."/>
            <person name="Young S."/>
            <person name="Zeng Q."/>
            <person name="Zucker J."/>
            <person name="Felipe M.S."/>
            <person name="Goldman G.H."/>
            <person name="Haas B.J."/>
            <person name="McEwen J.G."/>
            <person name="Nino-Vega G."/>
            <person name="Puccia R."/>
            <person name="San-Blas G."/>
            <person name="Soares C.M."/>
            <person name="Birren B.W."/>
            <person name="Cuomo C.A."/>
        </authorList>
    </citation>
    <scope>NUCLEOTIDE SEQUENCE [LARGE SCALE GENOMIC DNA]</scope>
    <source>
        <strain evidence="5">ATCC MYA-826 / Pb01</strain>
    </source>
</reference>
<dbReference type="InterPro" id="IPR029055">
    <property type="entry name" value="Ntn_hydrolases_N"/>
</dbReference>
<dbReference type="GO" id="GO:0004298">
    <property type="term" value="F:threonine-type endopeptidase activity"/>
    <property type="evidence" value="ECO:0007669"/>
    <property type="project" value="InterPro"/>
</dbReference>
<dbReference type="InterPro" id="IPR037464">
    <property type="entry name" value="Taspase1"/>
</dbReference>
<dbReference type="eggNOG" id="KOG1592">
    <property type="taxonomic scope" value="Eukaryota"/>
</dbReference>
<dbReference type="InterPro" id="IPR000246">
    <property type="entry name" value="Peptidase_T2"/>
</dbReference>
<dbReference type="GeneID" id="9099055"/>
<dbReference type="STRING" id="502779.C1GUS4"/>
<evidence type="ECO:0000256" key="2">
    <source>
        <dbReference type="PIRSR" id="PIRSR600246-3"/>
    </source>
</evidence>
<feature type="region of interest" description="Disordered" evidence="3">
    <location>
        <begin position="179"/>
        <end position="212"/>
    </location>
</feature>
<evidence type="ECO:0000256" key="1">
    <source>
        <dbReference type="PIRSR" id="PIRSR600246-1"/>
    </source>
</evidence>
<proteinExistence type="predicted"/>
<dbReference type="AlphaFoldDB" id="C1GUS4"/>